<proteinExistence type="predicted"/>
<reference evidence="2" key="1">
    <citation type="journal article" date="2020" name="Stud. Mycol.">
        <title>101 Dothideomycetes genomes: a test case for predicting lifestyles and emergence of pathogens.</title>
        <authorList>
            <person name="Haridas S."/>
            <person name="Albert R."/>
            <person name="Binder M."/>
            <person name="Bloem J."/>
            <person name="Labutti K."/>
            <person name="Salamov A."/>
            <person name="Andreopoulos B."/>
            <person name="Baker S."/>
            <person name="Barry K."/>
            <person name="Bills G."/>
            <person name="Bluhm B."/>
            <person name="Cannon C."/>
            <person name="Castanera R."/>
            <person name="Culley D."/>
            <person name="Daum C."/>
            <person name="Ezra D."/>
            <person name="Gonzalez J."/>
            <person name="Henrissat B."/>
            <person name="Kuo A."/>
            <person name="Liang C."/>
            <person name="Lipzen A."/>
            <person name="Lutzoni F."/>
            <person name="Magnuson J."/>
            <person name="Mondo S."/>
            <person name="Nolan M."/>
            <person name="Ohm R."/>
            <person name="Pangilinan J."/>
            <person name="Park H.-J."/>
            <person name="Ramirez L."/>
            <person name="Alfaro M."/>
            <person name="Sun H."/>
            <person name="Tritt A."/>
            <person name="Yoshinaga Y."/>
            <person name="Zwiers L.-H."/>
            <person name="Turgeon B."/>
            <person name="Goodwin S."/>
            <person name="Spatafora J."/>
            <person name="Crous P."/>
            <person name="Grigoriev I."/>
        </authorList>
    </citation>
    <scope>NUCLEOTIDE SEQUENCE</scope>
    <source>
        <strain evidence="2">CBS 269.34</strain>
    </source>
</reference>
<evidence type="ECO:0000313" key="3">
    <source>
        <dbReference type="Proteomes" id="UP000799750"/>
    </source>
</evidence>
<feature type="compositionally biased region" description="Low complexity" evidence="1">
    <location>
        <begin position="431"/>
        <end position="444"/>
    </location>
</feature>
<keyword evidence="3" id="KW-1185">Reference proteome</keyword>
<protein>
    <recommendedName>
        <fullName evidence="4">Transcription factor domain-containing protein</fullName>
    </recommendedName>
</protein>
<dbReference type="OrthoDB" id="2123952at2759"/>
<accession>A0A6A6R773</accession>
<organism evidence="2 3">
    <name type="scientific">Lophium mytilinum</name>
    <dbReference type="NCBI Taxonomy" id="390894"/>
    <lineage>
        <taxon>Eukaryota</taxon>
        <taxon>Fungi</taxon>
        <taxon>Dikarya</taxon>
        <taxon>Ascomycota</taxon>
        <taxon>Pezizomycotina</taxon>
        <taxon>Dothideomycetes</taxon>
        <taxon>Pleosporomycetidae</taxon>
        <taxon>Mytilinidiales</taxon>
        <taxon>Mytilinidiaceae</taxon>
        <taxon>Lophium</taxon>
    </lineage>
</organism>
<evidence type="ECO:0000313" key="2">
    <source>
        <dbReference type="EMBL" id="KAF2499593.1"/>
    </source>
</evidence>
<dbReference type="EMBL" id="MU004184">
    <property type="protein sequence ID" value="KAF2499593.1"/>
    <property type="molecule type" value="Genomic_DNA"/>
</dbReference>
<sequence length="571" mass="63374">MFGDIIMPMITPGAGLKSLDSDQIFHSIFGNITESSSENSSSSINEFHAPAAEYRLRPRTYGSDKDILNAYYIYIHPYFPILPPPESVVSIDNPLADRSHEFEPSSPLSLAISAILSLVPNPEDRCPQSPESVLFRRKQAHLFAQLAMESIEIESEILASTTSPAEALGSKPSLFRRDLFHPKTPVELESILAYLMLSGYEYAQRGNLAKMRNRASQALDAATRLCLQKDITGVGDIYREAKQRAWWMTYVCVLQCSIVTSTAPIMAIDHQSFTTRLPTIKADPGAWKAFIDAQQMIWRCTEYTISLKHILDSGRSPSVLDSQMKALDHELDSLIEDQNLDLDITYCDLVDVDEGVLARSLRAQAQIKLQSSKIKLHRYRAFQDAPLFTQKHCDLQERSKPSSIVTPPSCCSGSLFSEFPISSPDRMRRTSSASISEASSPGESLLSDIPSMKVCLKSGLSISRLFESLPYPYSMRALDTSSFPFAYHSAVIQAPRTMPAFACCAMQSSYALLMLCRKSRDINRGSYSGNPAASGLGELYSGIRRVLSALENYAIAFEAIDGMRGMHELHP</sequence>
<name>A0A6A6R773_9PEZI</name>
<dbReference type="Proteomes" id="UP000799750">
    <property type="component" value="Unassembled WGS sequence"/>
</dbReference>
<gene>
    <name evidence="2" type="ORF">BU16DRAFT_277163</name>
</gene>
<dbReference type="AlphaFoldDB" id="A0A6A6R773"/>
<evidence type="ECO:0008006" key="4">
    <source>
        <dbReference type="Google" id="ProtNLM"/>
    </source>
</evidence>
<feature type="region of interest" description="Disordered" evidence="1">
    <location>
        <begin position="422"/>
        <end position="444"/>
    </location>
</feature>
<dbReference type="PANTHER" id="PTHR47431:SF5">
    <property type="entry name" value="ZN(II)2CYS6 TRANSCRIPTION FACTOR (EUROFUNG)"/>
    <property type="match status" value="1"/>
</dbReference>
<evidence type="ECO:0000256" key="1">
    <source>
        <dbReference type="SAM" id="MobiDB-lite"/>
    </source>
</evidence>
<dbReference type="PANTHER" id="PTHR47431">
    <property type="entry name" value="ZN(II)2CYS6 TRANSCRIPTION FACTOR (EUROFUNG)-RELATED"/>
    <property type="match status" value="1"/>
</dbReference>
<dbReference type="CDD" id="cd12148">
    <property type="entry name" value="fungal_TF_MHR"/>
    <property type="match status" value="1"/>
</dbReference>